<dbReference type="Pfam" id="PF24883">
    <property type="entry name" value="NPHP3_N"/>
    <property type="match status" value="1"/>
</dbReference>
<evidence type="ECO:0000259" key="2">
    <source>
        <dbReference type="Pfam" id="PF24883"/>
    </source>
</evidence>
<accession>A0ABR4DPP2</accession>
<keyword evidence="1" id="KW-0677">Repeat</keyword>
<proteinExistence type="predicted"/>
<gene>
    <name evidence="3" type="ORF">FJTKL_06783</name>
</gene>
<reference evidence="3 4" key="1">
    <citation type="submission" date="2024-03" db="EMBL/GenBank/DDBJ databases">
        <title>A high-quality draft genome sequence of Diaporthe vaccinii, a causative agent of upright dieback and viscid rot disease in cranberry plants.</title>
        <authorList>
            <person name="Sarrasin M."/>
            <person name="Lang B.F."/>
            <person name="Burger G."/>
        </authorList>
    </citation>
    <scope>NUCLEOTIDE SEQUENCE [LARGE SCALE GENOMIC DNA]</scope>
    <source>
        <strain evidence="3 4">IS7</strain>
    </source>
</reference>
<feature type="domain" description="Nephrocystin 3-like N-terminal" evidence="2">
    <location>
        <begin position="107"/>
        <end position="261"/>
    </location>
</feature>
<dbReference type="EMBL" id="JBAWTH010000247">
    <property type="protein sequence ID" value="KAL2272338.1"/>
    <property type="molecule type" value="Genomic_DNA"/>
</dbReference>
<protein>
    <recommendedName>
        <fullName evidence="2">Nephrocystin 3-like N-terminal domain-containing protein</fullName>
    </recommendedName>
</protein>
<evidence type="ECO:0000313" key="3">
    <source>
        <dbReference type="EMBL" id="KAL2272338.1"/>
    </source>
</evidence>
<evidence type="ECO:0000256" key="1">
    <source>
        <dbReference type="ARBA" id="ARBA00022737"/>
    </source>
</evidence>
<organism evidence="3 4">
    <name type="scientific">Diaporthe vaccinii</name>
    <dbReference type="NCBI Taxonomy" id="105482"/>
    <lineage>
        <taxon>Eukaryota</taxon>
        <taxon>Fungi</taxon>
        <taxon>Dikarya</taxon>
        <taxon>Ascomycota</taxon>
        <taxon>Pezizomycotina</taxon>
        <taxon>Sordariomycetes</taxon>
        <taxon>Sordariomycetidae</taxon>
        <taxon>Diaporthales</taxon>
        <taxon>Diaporthaceae</taxon>
        <taxon>Diaporthe</taxon>
        <taxon>Diaporthe eres species complex</taxon>
    </lineage>
</organism>
<dbReference type="PANTHER" id="PTHR10039">
    <property type="entry name" value="AMELOGENIN"/>
    <property type="match status" value="1"/>
</dbReference>
<comment type="caution">
    <text evidence="3">The sequence shown here is derived from an EMBL/GenBank/DDBJ whole genome shotgun (WGS) entry which is preliminary data.</text>
</comment>
<dbReference type="Gene3D" id="3.40.50.300">
    <property type="entry name" value="P-loop containing nucleotide triphosphate hydrolases"/>
    <property type="match status" value="1"/>
</dbReference>
<sequence>MILPGWRLLFLTSWGRFQRRFDNILEETKRHEDLIDREANARDIAEARSMRQELRAWKEERLENIRIQDERQSAKEYRTLLSWLNTDESDQITIFESISSQGNRHPGTCAWVTQNTQIRAWLQEKPDAPILWLSGTAVSGKSVISTQLVNFIHNAKKKTALYHFCTHASTASSEYDQVLKSLLAQALRQDAEWTARVYNDLVLKRRTETTSILEQLLRTILTCSSETPNREKYLWVVLDGVDELREDSPNLQSRLLSLMKQIPGKALTGGGKIMELVQYLDNFTCRDHFPSPGRHWQTLKSKIDYYSFSRICVSTNPGFFDEGGLNLEVAAEFNST</sequence>
<dbReference type="Proteomes" id="UP001600888">
    <property type="component" value="Unassembled WGS sequence"/>
</dbReference>
<dbReference type="InterPro" id="IPR027417">
    <property type="entry name" value="P-loop_NTPase"/>
</dbReference>
<dbReference type="InterPro" id="IPR056884">
    <property type="entry name" value="NPHP3-like_N"/>
</dbReference>
<evidence type="ECO:0000313" key="4">
    <source>
        <dbReference type="Proteomes" id="UP001600888"/>
    </source>
</evidence>
<dbReference type="PANTHER" id="PTHR10039:SF14">
    <property type="entry name" value="NACHT DOMAIN-CONTAINING PROTEIN"/>
    <property type="match status" value="1"/>
</dbReference>
<name>A0ABR4DPP2_9PEZI</name>
<keyword evidence="4" id="KW-1185">Reference proteome</keyword>